<evidence type="ECO:0000313" key="2">
    <source>
        <dbReference type="Proteomes" id="UP001162131"/>
    </source>
</evidence>
<gene>
    <name evidence="1" type="ORF">BSTOLATCC_MIC23571</name>
</gene>
<keyword evidence="2" id="KW-1185">Reference proteome</keyword>
<dbReference type="Proteomes" id="UP001162131">
    <property type="component" value="Unassembled WGS sequence"/>
</dbReference>
<proteinExistence type="predicted"/>
<organism evidence="1 2">
    <name type="scientific">Blepharisma stoltei</name>
    <dbReference type="NCBI Taxonomy" id="1481888"/>
    <lineage>
        <taxon>Eukaryota</taxon>
        <taxon>Sar</taxon>
        <taxon>Alveolata</taxon>
        <taxon>Ciliophora</taxon>
        <taxon>Postciliodesmatophora</taxon>
        <taxon>Heterotrichea</taxon>
        <taxon>Heterotrichida</taxon>
        <taxon>Blepharismidae</taxon>
        <taxon>Blepharisma</taxon>
    </lineage>
</organism>
<comment type="caution">
    <text evidence="1">The sequence shown here is derived from an EMBL/GenBank/DDBJ whole genome shotgun (WGS) entry which is preliminary data.</text>
</comment>
<dbReference type="EMBL" id="CAJZBQ010000022">
    <property type="protein sequence ID" value="CAG9319363.1"/>
    <property type="molecule type" value="Genomic_DNA"/>
</dbReference>
<reference evidence="1" key="1">
    <citation type="submission" date="2021-09" db="EMBL/GenBank/DDBJ databases">
        <authorList>
            <consortium name="AG Swart"/>
            <person name="Singh M."/>
            <person name="Singh A."/>
            <person name="Seah K."/>
            <person name="Emmerich C."/>
        </authorList>
    </citation>
    <scope>NUCLEOTIDE SEQUENCE</scope>
    <source>
        <strain evidence="1">ATCC30299</strain>
    </source>
</reference>
<protein>
    <recommendedName>
        <fullName evidence="3">DUF2867 domain-containing protein</fullName>
    </recommendedName>
</protein>
<evidence type="ECO:0008006" key="3">
    <source>
        <dbReference type="Google" id="ProtNLM"/>
    </source>
</evidence>
<name>A0AAU9JCE1_9CILI</name>
<evidence type="ECO:0000313" key="1">
    <source>
        <dbReference type="EMBL" id="CAG9319363.1"/>
    </source>
</evidence>
<accession>A0AAU9JCE1</accession>
<sequence>MSLPNTDQKNIDQVAQFNADMAQLAFLNSISQEYQPLNFTGGLMSNCAAACLIRGHQDQIEILKMISEQSKSNMKKLDWVTSELALLKSAQKNCTVIISDDESISSDFLLDKLCNGTSSWEYSLKLLSHIPYPVFKEKSFHILAQVTDMEGNKVKLSTPVHFKILLFTNENPPRLMEKTANGDKIMRGMVEVEADEVVNYQKVVIKEVTSHYRQGRFFMAIVPMHADYIKPLIIEDLVVKARKVGVDTQPRKKRQVKESP</sequence>
<dbReference type="AlphaFoldDB" id="A0AAU9JCE1"/>